<protein>
    <submittedName>
        <fullName evidence="1">Uncharacterized protein</fullName>
    </submittedName>
</protein>
<gene>
    <name evidence="1" type="ORF">C5615_37480</name>
</gene>
<evidence type="ECO:0000313" key="2">
    <source>
        <dbReference type="Proteomes" id="UP000238206"/>
    </source>
</evidence>
<name>A0A2S8HYN5_BURCE</name>
<accession>A0A2S8HYN5</accession>
<organism evidence="1 2">
    <name type="scientific">Burkholderia cepacia</name>
    <name type="common">Pseudomonas cepacia</name>
    <dbReference type="NCBI Taxonomy" id="292"/>
    <lineage>
        <taxon>Bacteria</taxon>
        <taxon>Pseudomonadati</taxon>
        <taxon>Pseudomonadota</taxon>
        <taxon>Betaproteobacteria</taxon>
        <taxon>Burkholderiales</taxon>
        <taxon>Burkholderiaceae</taxon>
        <taxon>Burkholderia</taxon>
        <taxon>Burkholderia cepacia complex</taxon>
    </lineage>
</organism>
<reference evidence="1 2" key="1">
    <citation type="submission" date="2018-02" db="EMBL/GenBank/DDBJ databases">
        <title>Draft genome sequencing of Burkholderia cepacia Y14-15.</title>
        <authorList>
            <person name="Zheng B.-X."/>
        </authorList>
    </citation>
    <scope>NUCLEOTIDE SEQUENCE [LARGE SCALE GENOMIC DNA]</scope>
    <source>
        <strain evidence="1 2">Y14-15</strain>
    </source>
</reference>
<dbReference type="EMBL" id="PUIQ01000107">
    <property type="protein sequence ID" value="PQP07674.1"/>
    <property type="molecule type" value="Genomic_DNA"/>
</dbReference>
<comment type="caution">
    <text evidence="1">The sequence shown here is derived from an EMBL/GenBank/DDBJ whole genome shotgun (WGS) entry which is preliminary data.</text>
</comment>
<dbReference type="AlphaFoldDB" id="A0A2S8HYN5"/>
<dbReference type="Proteomes" id="UP000238206">
    <property type="component" value="Unassembled WGS sequence"/>
</dbReference>
<proteinExistence type="predicted"/>
<evidence type="ECO:0000313" key="1">
    <source>
        <dbReference type="EMBL" id="PQP07674.1"/>
    </source>
</evidence>
<sequence>MSVWRTYADKVVGAQSGCVGWSKEAAEGGQQRIVGEYAIHRTYGAPKARDLIFEGVRENPRNFVVELPTDWHE</sequence>